<evidence type="ECO:0000313" key="2">
    <source>
        <dbReference type="EMBL" id="QWW81352.1"/>
    </source>
</evidence>
<keyword evidence="1" id="KW-1133">Transmembrane helix</keyword>
<feature type="transmembrane region" description="Helical" evidence="1">
    <location>
        <begin position="82"/>
        <end position="104"/>
    </location>
</feature>
<dbReference type="Proteomes" id="UP000683497">
    <property type="component" value="Chromosome"/>
</dbReference>
<keyword evidence="3" id="KW-1185">Reference proteome</keyword>
<accession>A0ABX8K5E4</accession>
<keyword evidence="1" id="KW-0812">Transmembrane</keyword>
<evidence type="ECO:0000313" key="3">
    <source>
        <dbReference type="Proteomes" id="UP000683497"/>
    </source>
</evidence>
<gene>
    <name evidence="2" type="ORF">KQ929_09185</name>
</gene>
<reference evidence="2 3" key="1">
    <citation type="submission" date="2021-06" db="EMBL/GenBank/DDBJ databases">
        <title>Leclercia pneumoniae sp. nov.</title>
        <authorList>
            <person name="Hoenemann M."/>
            <person name="Viehweger A."/>
            <person name="Dietze N."/>
        </authorList>
    </citation>
    <scope>NUCLEOTIDE SEQUENCE [LARGE SCALE GENOMIC DNA]</scope>
    <source>
        <strain evidence="3">49125</strain>
    </source>
</reference>
<feature type="transmembrane region" description="Helical" evidence="1">
    <location>
        <begin position="20"/>
        <end position="39"/>
    </location>
</feature>
<protein>
    <submittedName>
        <fullName evidence="2">Uncharacterized protein</fullName>
    </submittedName>
</protein>
<evidence type="ECO:0000256" key="1">
    <source>
        <dbReference type="SAM" id="Phobius"/>
    </source>
</evidence>
<keyword evidence="1" id="KW-0472">Membrane</keyword>
<dbReference type="RefSeq" id="WP_046885249.1">
    <property type="nucleotide sequence ID" value="NZ_CP071383.1"/>
</dbReference>
<sequence>MENNISFIDLIGKEFSGSPIGTLAAFIAIFGAIVALMKVCARRNPTSAHEIYQKNGISRFLLFLFAINLPLNKTPSISRTELIGSCLIAAISLSACGFMGNMLFKVANTPKGAASLFYKPTDENFYLSPQGGSEAFAVIRKGRWSITPATCQARAEMPLTPSHGLVQMICETFVNEEYKQDVIKAVKQFEKDKPVIYTMVTLLSMLLFWIAASLLLSLIYKKRLHNYVKNEHKIAESYVM</sequence>
<dbReference type="EMBL" id="CP076838">
    <property type="protein sequence ID" value="QWW81352.1"/>
    <property type="molecule type" value="Genomic_DNA"/>
</dbReference>
<organism evidence="2 3">
    <name type="scientific">Leclercia pneumoniae</name>
    <dbReference type="NCBI Taxonomy" id="2815358"/>
    <lineage>
        <taxon>Bacteria</taxon>
        <taxon>Pseudomonadati</taxon>
        <taxon>Pseudomonadota</taxon>
        <taxon>Gammaproteobacteria</taxon>
        <taxon>Enterobacterales</taxon>
        <taxon>Enterobacteriaceae</taxon>
        <taxon>Leclercia</taxon>
    </lineage>
</organism>
<proteinExistence type="predicted"/>
<name>A0ABX8K5E4_9ENTR</name>
<feature type="transmembrane region" description="Helical" evidence="1">
    <location>
        <begin position="195"/>
        <end position="220"/>
    </location>
</feature>